<dbReference type="SUPFAM" id="SSF48371">
    <property type="entry name" value="ARM repeat"/>
    <property type="match status" value="1"/>
</dbReference>
<dbReference type="PANTHER" id="PTHR15952:SF11">
    <property type="entry name" value="EXPORTIN-T"/>
    <property type="match status" value="1"/>
</dbReference>
<comment type="function">
    <text evidence="1">tRNA nucleus export receptor which facilitates tRNA translocation across the nuclear pore complex.</text>
</comment>
<dbReference type="GO" id="GO:0000049">
    <property type="term" value="F:tRNA binding"/>
    <property type="evidence" value="ECO:0007669"/>
    <property type="project" value="UniProtKB-UniRule"/>
</dbReference>
<dbReference type="InterPro" id="IPR045546">
    <property type="entry name" value="Exportin-T_C"/>
</dbReference>
<reference evidence="3" key="1">
    <citation type="submission" date="2021-01" db="EMBL/GenBank/DDBJ databases">
        <authorList>
            <person name="Corre E."/>
            <person name="Pelletier E."/>
            <person name="Niang G."/>
            <person name="Scheremetjew M."/>
            <person name="Finn R."/>
            <person name="Kale V."/>
            <person name="Holt S."/>
            <person name="Cochrane G."/>
            <person name="Meng A."/>
            <person name="Brown T."/>
            <person name="Cohen L."/>
        </authorList>
    </citation>
    <scope>NUCLEOTIDE SEQUENCE</scope>
    <source>
        <strain evidence="3">Pop2</strain>
    </source>
</reference>
<organism evidence="3">
    <name type="scientific">Ditylum brightwellii</name>
    <dbReference type="NCBI Taxonomy" id="49249"/>
    <lineage>
        <taxon>Eukaryota</taxon>
        <taxon>Sar</taxon>
        <taxon>Stramenopiles</taxon>
        <taxon>Ochrophyta</taxon>
        <taxon>Bacillariophyta</taxon>
        <taxon>Mediophyceae</taxon>
        <taxon>Lithodesmiophycidae</taxon>
        <taxon>Lithodesmiales</taxon>
        <taxon>Lithodesmiaceae</taxon>
        <taxon>Ditylum</taxon>
    </lineage>
</organism>
<evidence type="ECO:0000313" key="3">
    <source>
        <dbReference type="EMBL" id="CAD9348947.1"/>
    </source>
</evidence>
<keyword evidence="1" id="KW-0813">Transport</keyword>
<keyword evidence="1" id="KW-0694">RNA-binding</keyword>
<feature type="domain" description="Exportin-T C-terminal" evidence="2">
    <location>
        <begin position="345"/>
        <end position="734"/>
    </location>
</feature>
<comment type="subcellular location">
    <subcellularLocation>
        <location evidence="1">Nucleus</location>
    </subcellularLocation>
    <subcellularLocation>
        <location evidence="1">Cytoplasm</location>
    </subcellularLocation>
    <text evidence="1">Shuttles between the nucleus and the cytoplasm.</text>
</comment>
<dbReference type="EMBL" id="HBGN01032022">
    <property type="protein sequence ID" value="CAD9348947.1"/>
    <property type="molecule type" value="Transcribed_RNA"/>
</dbReference>
<accession>A0A7S2EQA5</accession>
<dbReference type="InterPro" id="IPR016024">
    <property type="entry name" value="ARM-type_fold"/>
</dbReference>
<keyword evidence="1" id="KW-0820">tRNA-binding</keyword>
<evidence type="ECO:0000256" key="1">
    <source>
        <dbReference type="RuleBase" id="RU366037"/>
    </source>
</evidence>
<sequence>MIKEDIYLRTLDAIHDEIVNTTTNSTRTTAPMMMMNDTNIKDVIRGLSVAFTNQITGESKVTPTLPVQDTVSARLISSLISLLQAYRPYCNEDESNNIQQQQQNNTTRLLLKMGQSIAVQSLNMLSKFISWVDLSLVLNDVILSYLWDCLHSAGIGGDDVGQEEEADGNTKLSIAASKCFNELLSRGMEGCGRKIDLLVRLNLFQELLACQEQDGGLTTEGRKRRGVDLKTVDATHIEAVIAVAELVNLAGIELLSEWDDNFLSCSSSNMDQVLLSTVSLLDQMMKSFFLCLSYDDIDVSGAVVPLALRLTVTMGKELDKCKAADNNQDDSNNIQFLSSLPFSAFNHLPRLLSTIYIQMRYPADFEFDFEEDEDAEEELYRAELRKFYRRVVSLYPDLCLSFLGNTLSSLSTPLSTTPTSDMEASLRLLYHHCEGIRPPPGTKTILRNETFRSLLVALHSSDVSHHSHREVLMLYYDVATRYSSLLKDHPQLMPSLLDSMSGVRGLQHPHPKVRSRSCYLLLKLVKDMGQNMRPYVETAVGGIQSLISNPTAFPIQPDDTLYLFETIGLLLGKTGLSVPDQRRYLTAVMTPHVQSINNVLQSPNLRRDPDEYGTILSSSVAALAYLSKGFTRQTPPEIQEVLFETVKICLAVLQSLPEHEAVRNKCMVLLQRMIQCLKEGVLPSMPSFLALLIEHCNAEDVLDVSQLLNQLCAKFGPIAVPALDAAALPFFAKMPFSGNHNFQQ</sequence>
<dbReference type="PANTHER" id="PTHR15952">
    <property type="entry name" value="EXPORTIN-T/LOS1"/>
    <property type="match status" value="1"/>
</dbReference>
<keyword evidence="1" id="KW-0539">Nucleus</keyword>
<protein>
    <recommendedName>
        <fullName evidence="1">Exportin-T</fullName>
    </recommendedName>
    <alternativeName>
        <fullName evidence="1">Exportin(tRNA)</fullName>
    </alternativeName>
    <alternativeName>
        <fullName evidence="1">tRNA exportin</fullName>
    </alternativeName>
</protein>
<dbReference type="Gene3D" id="1.25.10.10">
    <property type="entry name" value="Leucine-rich Repeat Variant"/>
    <property type="match status" value="1"/>
</dbReference>
<dbReference type="GO" id="GO:0005643">
    <property type="term" value="C:nuclear pore"/>
    <property type="evidence" value="ECO:0007669"/>
    <property type="project" value="TreeGrafter"/>
</dbReference>
<evidence type="ECO:0000259" key="2">
    <source>
        <dbReference type="Pfam" id="PF19282"/>
    </source>
</evidence>
<dbReference type="Pfam" id="PF19282">
    <property type="entry name" value="Exportin-T"/>
    <property type="match status" value="1"/>
</dbReference>
<dbReference type="GO" id="GO:0016363">
    <property type="term" value="C:nuclear matrix"/>
    <property type="evidence" value="ECO:0007669"/>
    <property type="project" value="TreeGrafter"/>
</dbReference>
<dbReference type="AlphaFoldDB" id="A0A7S2EQA5"/>
<proteinExistence type="inferred from homology"/>
<dbReference type="GO" id="GO:0005737">
    <property type="term" value="C:cytoplasm"/>
    <property type="evidence" value="ECO:0007669"/>
    <property type="project" value="UniProtKB-SubCell"/>
</dbReference>
<dbReference type="InterPro" id="IPR011989">
    <property type="entry name" value="ARM-like"/>
</dbReference>
<dbReference type="GO" id="GO:0071528">
    <property type="term" value="P:tRNA re-export from nucleus"/>
    <property type="evidence" value="ECO:0007669"/>
    <property type="project" value="UniProtKB-UniRule"/>
</dbReference>
<comment type="similarity">
    <text evidence="1">Belongs to the exportin family.</text>
</comment>
<dbReference type="GO" id="GO:0031267">
    <property type="term" value="F:small GTPase binding"/>
    <property type="evidence" value="ECO:0007669"/>
    <property type="project" value="InterPro"/>
</dbReference>
<keyword evidence="1" id="KW-0963">Cytoplasm</keyword>
<name>A0A7S2EQA5_9STRA</name>
<dbReference type="InterPro" id="IPR040017">
    <property type="entry name" value="XPOT"/>
</dbReference>
<gene>
    <name evidence="3" type="ORF">DBRI1063_LOCUS20684</name>
</gene>